<organism evidence="1 2">
    <name type="scientific">Rhizopus azygosporus</name>
    <name type="common">Rhizopus microsporus var. azygosporus</name>
    <dbReference type="NCBI Taxonomy" id="86630"/>
    <lineage>
        <taxon>Eukaryota</taxon>
        <taxon>Fungi</taxon>
        <taxon>Fungi incertae sedis</taxon>
        <taxon>Mucoromycota</taxon>
        <taxon>Mucoromycotina</taxon>
        <taxon>Mucoromycetes</taxon>
        <taxon>Mucorales</taxon>
        <taxon>Mucorineae</taxon>
        <taxon>Rhizopodaceae</taxon>
        <taxon>Rhizopus</taxon>
    </lineage>
</organism>
<keyword evidence="2" id="KW-1185">Reference proteome</keyword>
<name>A0A367IJA1_RHIAZ</name>
<dbReference type="AlphaFoldDB" id="A0A367IJA1"/>
<dbReference type="OrthoDB" id="10567733at2759"/>
<comment type="caution">
    <text evidence="1">The sequence shown here is derived from an EMBL/GenBank/DDBJ whole genome shotgun (WGS) entry which is preliminary data.</text>
</comment>
<proteinExistence type="predicted"/>
<evidence type="ECO:0000313" key="2">
    <source>
        <dbReference type="Proteomes" id="UP000252139"/>
    </source>
</evidence>
<reference evidence="1 2" key="1">
    <citation type="journal article" date="2018" name="G3 (Bethesda)">
        <title>Phylogenetic and Phylogenomic Definition of Rhizopus Species.</title>
        <authorList>
            <person name="Gryganskyi A.P."/>
            <person name="Golan J."/>
            <person name="Dolatabadi S."/>
            <person name="Mondo S."/>
            <person name="Robb S."/>
            <person name="Idnurm A."/>
            <person name="Muszewska A."/>
            <person name="Steczkiewicz K."/>
            <person name="Masonjones S."/>
            <person name="Liao H.L."/>
            <person name="Gajdeczka M.T."/>
            <person name="Anike F."/>
            <person name="Vuek A."/>
            <person name="Anishchenko I.M."/>
            <person name="Voigt K."/>
            <person name="de Hoog G.S."/>
            <person name="Smith M.E."/>
            <person name="Heitman J."/>
            <person name="Vilgalys R."/>
            <person name="Stajich J.E."/>
        </authorList>
    </citation>
    <scope>NUCLEOTIDE SEQUENCE [LARGE SCALE GENOMIC DNA]</scope>
    <source>
        <strain evidence="1 2">CBS 357.93</strain>
    </source>
</reference>
<protein>
    <submittedName>
        <fullName evidence="1">Uncharacterized protein</fullName>
    </submittedName>
</protein>
<evidence type="ECO:0000313" key="1">
    <source>
        <dbReference type="EMBL" id="RCH77745.1"/>
    </source>
</evidence>
<dbReference type="EMBL" id="PJQL01005694">
    <property type="protein sequence ID" value="RCH77745.1"/>
    <property type="molecule type" value="Genomic_DNA"/>
</dbReference>
<sequence length="128" mass="14910">AGDGWLKLLTILKRGRSEAVISILSEMIPSFVYMHGDDMFNDASLTDFLKHVFLTKTQIDPVIEANMWQAQLIDDSVMEKGSGFSYVDLMMHCWLKTVFQRTDWISQKPLVDMMDTLLEEYKQLERRD</sequence>
<feature type="non-terminal residue" evidence="1">
    <location>
        <position position="1"/>
    </location>
</feature>
<gene>
    <name evidence="1" type="ORF">CU097_000771</name>
</gene>
<feature type="non-terminal residue" evidence="1">
    <location>
        <position position="128"/>
    </location>
</feature>
<dbReference type="Proteomes" id="UP000252139">
    <property type="component" value="Unassembled WGS sequence"/>
</dbReference>
<accession>A0A367IJA1</accession>